<evidence type="ECO:0008006" key="4">
    <source>
        <dbReference type="Google" id="ProtNLM"/>
    </source>
</evidence>
<name>A0A1D7U2A7_9HYPH</name>
<dbReference type="AlphaFoldDB" id="A0A1D7U2A7"/>
<keyword evidence="1" id="KW-0472">Membrane</keyword>
<dbReference type="STRING" id="1526658.BHK69_14475"/>
<evidence type="ECO:0000256" key="1">
    <source>
        <dbReference type="SAM" id="Phobius"/>
    </source>
</evidence>
<sequence length="409" mass="43420">MSAPTFQPRIVAALAAAFCALFAASLLLTGAGERRATGNLAGSNSFSRSAVGHLGLFEMVKQLGHRAVRSEHHSLAALGSDGVLVLAEPTMSLVGDENRSKLAGAKTLLVVLPKWNTRRDERRTDWISAAELVPAIQAEAVLSAVVGRGDVIRVAAPSSYEKLIAAPDPALSGQVQLIKNSRLKPLIAASDGVLLGELRDGQRLIWVLSDPDPIENHGIGAGNNAVFAKDIIERLLAGKDGPLVFDETIHGFLTAPPNLLKFLHEFPFNLVLAQIVVGVALLLMAAVGRFGTPQAPARRLDAGKRELIVNTASLIDHAGHHPAMLRRYVGMMLQDTGRALGAPRQLNEAQLAGWLDKTAKARGLAAPEAVTHIAAAKPGDLGTLLAQARAIHQWRKDMLNGIPGRLGDH</sequence>
<feature type="transmembrane region" description="Helical" evidence="1">
    <location>
        <begin position="266"/>
        <end position="290"/>
    </location>
</feature>
<keyword evidence="3" id="KW-1185">Reference proteome</keyword>
<proteinExistence type="predicted"/>
<dbReference type="Proteomes" id="UP000094969">
    <property type="component" value="Chromosome"/>
</dbReference>
<accession>A0A1D7U2A7</accession>
<dbReference type="KEGG" id="bvv:BHK69_14475"/>
<dbReference type="RefSeq" id="WP_069690712.1">
    <property type="nucleotide sequence ID" value="NZ_CP017147.1"/>
</dbReference>
<reference evidence="2 3" key="1">
    <citation type="journal article" date="2015" name="Antonie Van Leeuwenhoek">
        <title>Bosea vaviloviae sp. nov., a new species of slow-growing rhizobia isolated from nodules of the relict species Vavilovia formosa (Stev.) Fed.</title>
        <authorList>
            <person name="Safronova V.I."/>
            <person name="Kuznetsova I.G."/>
            <person name="Sazanova A.L."/>
            <person name="Kimeklis A.K."/>
            <person name="Belimov A.A."/>
            <person name="Andronov E.E."/>
            <person name="Pinaev A.G."/>
            <person name="Chizhevskaya E.P."/>
            <person name="Pukhaev A.R."/>
            <person name="Popov K.P."/>
            <person name="Willems A."/>
            <person name="Tikhonovich I.A."/>
        </authorList>
    </citation>
    <scope>NUCLEOTIDE SEQUENCE [LARGE SCALE GENOMIC DNA]</scope>
    <source>
        <strain evidence="2 3">Vaf18</strain>
    </source>
</reference>
<organism evidence="2 3">
    <name type="scientific">Bosea vaviloviae</name>
    <dbReference type="NCBI Taxonomy" id="1526658"/>
    <lineage>
        <taxon>Bacteria</taxon>
        <taxon>Pseudomonadati</taxon>
        <taxon>Pseudomonadota</taxon>
        <taxon>Alphaproteobacteria</taxon>
        <taxon>Hyphomicrobiales</taxon>
        <taxon>Boseaceae</taxon>
        <taxon>Bosea</taxon>
    </lineage>
</organism>
<dbReference type="EMBL" id="CP017147">
    <property type="protein sequence ID" value="AOO81500.1"/>
    <property type="molecule type" value="Genomic_DNA"/>
</dbReference>
<evidence type="ECO:0000313" key="2">
    <source>
        <dbReference type="EMBL" id="AOO81500.1"/>
    </source>
</evidence>
<keyword evidence="1" id="KW-1133">Transmembrane helix</keyword>
<evidence type="ECO:0000313" key="3">
    <source>
        <dbReference type="Proteomes" id="UP000094969"/>
    </source>
</evidence>
<keyword evidence="1" id="KW-0812">Transmembrane</keyword>
<dbReference type="OrthoDB" id="7198805at2"/>
<protein>
    <recommendedName>
        <fullName evidence="4">DUF4350 domain-containing protein</fullName>
    </recommendedName>
</protein>
<gene>
    <name evidence="2" type="ORF">BHK69_14475</name>
</gene>